<comment type="subcellular location">
    <subcellularLocation>
        <location evidence="2">Cytoplasm</location>
    </subcellularLocation>
</comment>
<organism evidence="3 4">
    <name type="scientific">Chloroflexus aggregans</name>
    <dbReference type="NCBI Taxonomy" id="152260"/>
    <lineage>
        <taxon>Bacteria</taxon>
        <taxon>Bacillati</taxon>
        <taxon>Chloroflexota</taxon>
        <taxon>Chloroflexia</taxon>
        <taxon>Chloroflexales</taxon>
        <taxon>Chloroflexineae</taxon>
        <taxon>Chloroflexaceae</taxon>
        <taxon>Chloroflexus</taxon>
    </lineage>
</organism>
<dbReference type="SUPFAM" id="SSF89919">
    <property type="entry name" value="Ribosome-binding factor A, RbfA"/>
    <property type="match status" value="1"/>
</dbReference>
<evidence type="ECO:0000313" key="3">
    <source>
        <dbReference type="EMBL" id="PMP77660.1"/>
    </source>
</evidence>
<keyword evidence="1 2" id="KW-0690">Ribosome biogenesis</keyword>
<dbReference type="GO" id="GO:0005829">
    <property type="term" value="C:cytosol"/>
    <property type="evidence" value="ECO:0007669"/>
    <property type="project" value="TreeGrafter"/>
</dbReference>
<accession>A0A2J6X1F9</accession>
<dbReference type="InterPro" id="IPR015946">
    <property type="entry name" value="KH_dom-like_a/b"/>
</dbReference>
<dbReference type="NCBIfam" id="TIGR00082">
    <property type="entry name" value="rbfA"/>
    <property type="match status" value="1"/>
</dbReference>
<proteinExistence type="inferred from homology"/>
<dbReference type="GO" id="GO:0030490">
    <property type="term" value="P:maturation of SSU-rRNA"/>
    <property type="evidence" value="ECO:0007669"/>
    <property type="project" value="UniProtKB-UniRule"/>
</dbReference>
<evidence type="ECO:0000256" key="1">
    <source>
        <dbReference type="ARBA" id="ARBA00022517"/>
    </source>
</evidence>
<dbReference type="Gene3D" id="3.30.300.20">
    <property type="match status" value="1"/>
</dbReference>
<dbReference type="Pfam" id="PF02033">
    <property type="entry name" value="RBFA"/>
    <property type="match status" value="1"/>
</dbReference>
<comment type="function">
    <text evidence="2">One of several proteins that assist in the late maturation steps of the functional core of the 30S ribosomal subunit. Associates with free 30S ribosomal subunits (but not with 30S subunits that are part of 70S ribosomes or polysomes). Required for efficient processing of 16S rRNA. May interact with the 5'-terminal helix region of 16S rRNA.</text>
</comment>
<dbReference type="InterPro" id="IPR000238">
    <property type="entry name" value="RbfA"/>
</dbReference>
<gene>
    <name evidence="2" type="primary">rbfA</name>
    <name evidence="3" type="ORF">C0184_11755</name>
</gene>
<comment type="caution">
    <text evidence="3">The sequence shown here is derived from an EMBL/GenBank/DDBJ whole genome shotgun (WGS) entry which is preliminary data.</text>
</comment>
<dbReference type="InterPro" id="IPR023799">
    <property type="entry name" value="RbfA_dom_sf"/>
</dbReference>
<sequence>MAKQRLQQVADTMQRILGEVIQTELKDPRVGFASVTNVEVSADLQHAKVYISIMGTPEERATTMAALQRARGFLRKRVAEEMRHMRFIPELHLIEDTSIDYSLHINDVIRQIQHERMVNPPRIDDEQ</sequence>
<dbReference type="EMBL" id="PNIQ01000791">
    <property type="protein sequence ID" value="PMP77660.1"/>
    <property type="molecule type" value="Genomic_DNA"/>
</dbReference>
<dbReference type="PANTHER" id="PTHR33515:SF1">
    <property type="entry name" value="RIBOSOME-BINDING FACTOR A, CHLOROPLASTIC-RELATED"/>
    <property type="match status" value="1"/>
</dbReference>
<dbReference type="PANTHER" id="PTHR33515">
    <property type="entry name" value="RIBOSOME-BINDING FACTOR A, CHLOROPLASTIC-RELATED"/>
    <property type="match status" value="1"/>
</dbReference>
<protein>
    <recommendedName>
        <fullName evidence="2">Ribosome-binding factor A</fullName>
    </recommendedName>
</protein>
<comment type="similarity">
    <text evidence="2">Belongs to the RbfA family.</text>
</comment>
<comment type="subunit">
    <text evidence="2">Monomer. Binds 30S ribosomal subunits, but not 50S ribosomal subunits or 70S ribosomes.</text>
</comment>
<dbReference type="GO" id="GO:0043024">
    <property type="term" value="F:ribosomal small subunit binding"/>
    <property type="evidence" value="ECO:0007669"/>
    <property type="project" value="TreeGrafter"/>
</dbReference>
<dbReference type="Proteomes" id="UP000243376">
    <property type="component" value="Unassembled WGS sequence"/>
</dbReference>
<evidence type="ECO:0000256" key="2">
    <source>
        <dbReference type="HAMAP-Rule" id="MF_00003"/>
    </source>
</evidence>
<keyword evidence="2" id="KW-0963">Cytoplasm</keyword>
<evidence type="ECO:0000313" key="4">
    <source>
        <dbReference type="Proteomes" id="UP000243376"/>
    </source>
</evidence>
<name>A0A2J6X1F9_9CHLR</name>
<dbReference type="AlphaFoldDB" id="A0A2J6X1F9"/>
<reference evidence="3 4" key="1">
    <citation type="submission" date="2018-01" db="EMBL/GenBank/DDBJ databases">
        <title>Metagenomic assembled genomes from two thermal pools in the Uzon Caldera, Kamchatka, Russia.</title>
        <authorList>
            <person name="Wilkins L."/>
            <person name="Ettinger C."/>
        </authorList>
    </citation>
    <scope>NUCLEOTIDE SEQUENCE [LARGE SCALE GENOMIC DNA]</scope>
    <source>
        <strain evidence="3">ZAV-02</strain>
    </source>
</reference>
<dbReference type="HAMAP" id="MF_00003">
    <property type="entry name" value="RbfA"/>
    <property type="match status" value="1"/>
</dbReference>